<evidence type="ECO:0000313" key="3">
    <source>
        <dbReference type="Proteomes" id="UP000651728"/>
    </source>
</evidence>
<keyword evidence="3" id="KW-1185">Reference proteome</keyword>
<feature type="region of interest" description="Disordered" evidence="1">
    <location>
        <begin position="124"/>
        <end position="154"/>
    </location>
</feature>
<evidence type="ECO:0008006" key="4">
    <source>
        <dbReference type="Google" id="ProtNLM"/>
    </source>
</evidence>
<dbReference type="Proteomes" id="UP000651728">
    <property type="component" value="Unassembled WGS sequence"/>
</dbReference>
<evidence type="ECO:0000313" key="2">
    <source>
        <dbReference type="EMBL" id="GIH30949.1"/>
    </source>
</evidence>
<protein>
    <recommendedName>
        <fullName evidence="4">Heparin binding hemagglutinin HbhA</fullName>
    </recommendedName>
</protein>
<sequence>MTTIVTQAKKLTESKPFYALTGAGDFAVEKARAYASTVQDRAETVARELPEKARAYAFTVQDRAETVARELPERAKGYADAAATQINRLYDDLATRGRKVVSRVSGEAALELTEVSETAEPAIAAEVTSGTTAGTTAGKRTTAGRTRATTAKRG</sequence>
<reference evidence="2 3" key="1">
    <citation type="submission" date="2021-01" db="EMBL/GenBank/DDBJ databases">
        <title>Whole genome shotgun sequence of Microbispora amethystogenes NBRC 101907.</title>
        <authorList>
            <person name="Komaki H."/>
            <person name="Tamura T."/>
        </authorList>
    </citation>
    <scope>NUCLEOTIDE SEQUENCE [LARGE SCALE GENOMIC DNA]</scope>
    <source>
        <strain evidence="2 3">NBRC 101907</strain>
    </source>
</reference>
<evidence type="ECO:0000256" key="1">
    <source>
        <dbReference type="SAM" id="MobiDB-lite"/>
    </source>
</evidence>
<accession>A0ABQ4F7Z1</accession>
<comment type="caution">
    <text evidence="2">The sequence shown here is derived from an EMBL/GenBank/DDBJ whole genome shotgun (WGS) entry which is preliminary data.</text>
</comment>
<organism evidence="2 3">
    <name type="scientific">Microbispora amethystogenes</name>
    <dbReference type="NCBI Taxonomy" id="1427754"/>
    <lineage>
        <taxon>Bacteria</taxon>
        <taxon>Bacillati</taxon>
        <taxon>Actinomycetota</taxon>
        <taxon>Actinomycetes</taxon>
        <taxon>Streptosporangiales</taxon>
        <taxon>Streptosporangiaceae</taxon>
        <taxon>Microbispora</taxon>
    </lineage>
</organism>
<proteinExistence type="predicted"/>
<feature type="compositionally biased region" description="Low complexity" evidence="1">
    <location>
        <begin position="130"/>
        <end position="154"/>
    </location>
</feature>
<gene>
    <name evidence="2" type="ORF">Mam01_11130</name>
</gene>
<dbReference type="Gene3D" id="1.20.120.20">
    <property type="entry name" value="Apolipoprotein"/>
    <property type="match status" value="1"/>
</dbReference>
<name>A0ABQ4F7Z1_9ACTN</name>
<dbReference type="RefSeq" id="WP_204284353.1">
    <property type="nucleotide sequence ID" value="NZ_BAABEJ010000003.1"/>
</dbReference>
<dbReference type="EMBL" id="BOOB01000008">
    <property type="protein sequence ID" value="GIH30949.1"/>
    <property type="molecule type" value="Genomic_DNA"/>
</dbReference>